<evidence type="ECO:0000256" key="1">
    <source>
        <dbReference type="SAM" id="MobiDB-lite"/>
    </source>
</evidence>
<proteinExistence type="predicted"/>
<organism evidence="2">
    <name type="scientific">Brassica cretica</name>
    <name type="common">Mustard</name>
    <dbReference type="NCBI Taxonomy" id="69181"/>
    <lineage>
        <taxon>Eukaryota</taxon>
        <taxon>Viridiplantae</taxon>
        <taxon>Streptophyta</taxon>
        <taxon>Embryophyta</taxon>
        <taxon>Tracheophyta</taxon>
        <taxon>Spermatophyta</taxon>
        <taxon>Magnoliopsida</taxon>
        <taxon>eudicotyledons</taxon>
        <taxon>Gunneridae</taxon>
        <taxon>Pentapetalae</taxon>
        <taxon>rosids</taxon>
        <taxon>malvids</taxon>
        <taxon>Brassicales</taxon>
        <taxon>Brassicaceae</taxon>
        <taxon>Brassiceae</taxon>
        <taxon>Brassica</taxon>
    </lineage>
</organism>
<feature type="compositionally biased region" description="Basic and acidic residues" evidence="1">
    <location>
        <begin position="18"/>
        <end position="30"/>
    </location>
</feature>
<accession>A0A8S9GP73</accession>
<protein>
    <submittedName>
        <fullName evidence="2">Uncharacterized protein</fullName>
    </submittedName>
</protein>
<evidence type="ECO:0000313" key="2">
    <source>
        <dbReference type="EMBL" id="KAF2548271.1"/>
    </source>
</evidence>
<sequence>MNLSQSSAANDGQQPQPIDRHPDSVGRARGMDGSILNVSKEDFAALFVMHGSDLFCQPKKESAIRPSIDRRPLSSIDGLAAPEQNIYKKAEIDELVNEIYRVIRISDDFHSKRLDDIYYPFDNSISWLTTCMDEMKQNLAMLQIQHEVGVHVLWTIRFFLGLFVSHAFAGIGSPDDQNSESSQCRRTSRGLPPRGVRHRLAVDCVLLPGLEFRSFVFRTEVVIRVALRVAVFAWFPIGGVTGALWRRPRHCFSQGYVSELMSDILRCRFSSPRPKGFLDSRIISLGPVRQRSTSPGRALPGLDRTQYRFGVQKRQDSFRMGRESNPDGGCHHRGAGTIGAIGKTVMEASSISRLFGGPGLEGKIL</sequence>
<reference evidence="2" key="1">
    <citation type="submission" date="2019-12" db="EMBL/GenBank/DDBJ databases">
        <title>Genome sequencing and annotation of Brassica cretica.</title>
        <authorList>
            <person name="Studholme D.J."/>
            <person name="Sarris P.F."/>
        </authorList>
    </citation>
    <scope>NUCLEOTIDE SEQUENCE</scope>
    <source>
        <strain evidence="2">PFS-102/07</strain>
        <tissue evidence="2">Leaf</tissue>
    </source>
</reference>
<gene>
    <name evidence="2" type="ORF">F2Q70_00022355</name>
</gene>
<dbReference type="EMBL" id="QGKY02001925">
    <property type="protein sequence ID" value="KAF2548271.1"/>
    <property type="molecule type" value="Genomic_DNA"/>
</dbReference>
<name>A0A8S9GP73_BRACR</name>
<comment type="caution">
    <text evidence="2">The sequence shown here is derived from an EMBL/GenBank/DDBJ whole genome shotgun (WGS) entry which is preliminary data.</text>
</comment>
<feature type="region of interest" description="Disordered" evidence="1">
    <location>
        <begin position="1"/>
        <end position="31"/>
    </location>
</feature>
<feature type="compositionally biased region" description="Polar residues" evidence="1">
    <location>
        <begin position="1"/>
        <end position="16"/>
    </location>
</feature>
<dbReference type="AlphaFoldDB" id="A0A8S9GP73"/>